<comment type="caution">
    <text evidence="2">The sequence shown here is derived from an EMBL/GenBank/DDBJ whole genome shotgun (WGS) entry which is preliminary data.</text>
</comment>
<gene>
    <name evidence="2" type="ORF">PflQ2_2940</name>
</gene>
<organism evidence="2">
    <name type="scientific">Pseudomonas fluorescens (strain Q2-87)</name>
    <dbReference type="NCBI Taxonomy" id="1038922"/>
    <lineage>
        <taxon>Bacteria</taxon>
        <taxon>Pseudomonadati</taxon>
        <taxon>Pseudomonadota</taxon>
        <taxon>Gammaproteobacteria</taxon>
        <taxon>Pseudomonadales</taxon>
        <taxon>Pseudomonadaceae</taxon>
        <taxon>Pseudomonas</taxon>
    </lineage>
</organism>
<dbReference type="AlphaFoldDB" id="J2MSH5"/>
<feature type="transmembrane region" description="Helical" evidence="1">
    <location>
        <begin position="63"/>
        <end position="82"/>
    </location>
</feature>
<feature type="transmembrane region" description="Helical" evidence="1">
    <location>
        <begin position="7"/>
        <end position="25"/>
    </location>
</feature>
<feature type="transmembrane region" description="Helical" evidence="1">
    <location>
        <begin position="88"/>
        <end position="113"/>
    </location>
</feature>
<protein>
    <submittedName>
        <fullName evidence="2">Uncharacterized protein</fullName>
    </submittedName>
</protein>
<evidence type="ECO:0000313" key="2">
    <source>
        <dbReference type="EMBL" id="EJL04002.1"/>
    </source>
</evidence>
<feature type="transmembrane region" description="Helical" evidence="1">
    <location>
        <begin position="125"/>
        <end position="145"/>
    </location>
</feature>
<dbReference type="HOGENOM" id="CLU_091346_0_0_6"/>
<feature type="transmembrane region" description="Helical" evidence="1">
    <location>
        <begin position="151"/>
        <end position="173"/>
    </location>
</feature>
<evidence type="ECO:0000256" key="1">
    <source>
        <dbReference type="SAM" id="Phobius"/>
    </source>
</evidence>
<keyword evidence="1" id="KW-0472">Membrane</keyword>
<dbReference type="Proteomes" id="UP000007289">
    <property type="component" value="Chromosome"/>
</dbReference>
<dbReference type="eggNOG" id="ENOG5031D07">
    <property type="taxonomic scope" value="Bacteria"/>
</dbReference>
<keyword evidence="1" id="KW-0812">Transmembrane</keyword>
<accession>J2MSH5</accession>
<name>J2MSH5_PSEFQ</name>
<sequence>MQHITGMPLQLIIIGMLQSLIIFIIRAQQFFIMSMFMPAIGMTLHIMQSAITVHSITHFIDGIGMPIIGIGIIMLDIGMAMLAEDMHIMLMLPQCIIIGMPQFIIICIMSALFLNMAMSMPAAGIILHIMPSSIISQVMVAIIIGMPIMGIIGMLAFIGICICMAFIMVVFPVRIGSWTKLMGAILSIGPRPTRWRSNSWNERSSSLNGAKNAGLSAAARVWIRLQKIHKRQLRFHGHGYAIIAYINNRKK</sequence>
<dbReference type="PATRIC" id="fig|1038922.3.peg.2575"/>
<keyword evidence="1" id="KW-1133">Transmembrane helix</keyword>
<dbReference type="EMBL" id="AGBM01000001">
    <property type="protein sequence ID" value="EJL04002.1"/>
    <property type="molecule type" value="Genomic_DNA"/>
</dbReference>
<proteinExistence type="predicted"/>
<reference evidence="2" key="1">
    <citation type="journal article" date="2012" name="PLoS Genet.">
        <title>Comparative Genomics of Plant-Associated Pseudomonas spp.: Insights into Diversity and Inheritance of Traits Involved in Multitrophic Interactions.</title>
        <authorList>
            <person name="Loper J.E."/>
            <person name="Hassan K.A."/>
            <person name="Mavrodi D.V."/>
            <person name="Davis E.W.II."/>
            <person name="Lim C.K."/>
            <person name="Shaffer B.T."/>
            <person name="Elbourne L.D."/>
            <person name="Stockwell V.O."/>
            <person name="Hartney S.L."/>
            <person name="Breakwell K."/>
            <person name="Henkels M.D."/>
            <person name="Tetu S.G."/>
            <person name="Rangel L.I."/>
            <person name="Kidarsa T.A."/>
            <person name="Wilson N.L."/>
            <person name="van de Mortel J.E."/>
            <person name="Song C."/>
            <person name="Blumhagen R."/>
            <person name="Radune D."/>
            <person name="Hostetler J.B."/>
            <person name="Brinkac L.M."/>
            <person name="Durkin A.S."/>
            <person name="Kluepfel D.A."/>
            <person name="Wechter W.P."/>
            <person name="Anderson A.J."/>
            <person name="Kim Y.C."/>
            <person name="Pierson L.S.III."/>
            <person name="Pierson E.A."/>
            <person name="Lindow S.E."/>
            <person name="Kobayashi D.Y."/>
            <person name="Raaijmakers J.M."/>
            <person name="Weller D.M."/>
            <person name="Thomashow L.S."/>
            <person name="Allen A.E."/>
            <person name="Paulsen I.T."/>
        </authorList>
    </citation>
    <scope>NUCLEOTIDE SEQUENCE [LARGE SCALE GENOMIC DNA]</scope>
    <source>
        <strain evidence="2">Q2-87</strain>
    </source>
</reference>